<dbReference type="AlphaFoldDB" id="A0A1G7KXL4"/>
<dbReference type="GO" id="GO:0003677">
    <property type="term" value="F:DNA binding"/>
    <property type="evidence" value="ECO:0007669"/>
    <property type="project" value="InterPro"/>
</dbReference>
<gene>
    <name evidence="2" type="ORF">SAMN05660235_01511</name>
</gene>
<organism evidence="2 3">
    <name type="scientific">Sporolituus thermophilus DSM 23256</name>
    <dbReference type="NCBI Taxonomy" id="1123285"/>
    <lineage>
        <taxon>Bacteria</taxon>
        <taxon>Bacillati</taxon>
        <taxon>Bacillota</taxon>
        <taxon>Negativicutes</taxon>
        <taxon>Selenomonadales</taxon>
        <taxon>Sporomusaceae</taxon>
        <taxon>Sporolituus</taxon>
    </lineage>
</organism>
<dbReference type="EMBL" id="FNBU01000010">
    <property type="protein sequence ID" value="SDF42002.1"/>
    <property type="molecule type" value="Genomic_DNA"/>
</dbReference>
<dbReference type="Gene3D" id="1.10.260.40">
    <property type="entry name" value="lambda repressor-like DNA-binding domains"/>
    <property type="match status" value="1"/>
</dbReference>
<proteinExistence type="predicted"/>
<dbReference type="RefSeq" id="WP_093689609.1">
    <property type="nucleotide sequence ID" value="NZ_FNBU01000010.1"/>
</dbReference>
<keyword evidence="3" id="KW-1185">Reference proteome</keyword>
<feature type="domain" description="HTH cro/C1-type" evidence="1">
    <location>
        <begin position="92"/>
        <end position="129"/>
    </location>
</feature>
<evidence type="ECO:0000313" key="3">
    <source>
        <dbReference type="Proteomes" id="UP000243333"/>
    </source>
</evidence>
<reference evidence="3" key="1">
    <citation type="submission" date="2016-10" db="EMBL/GenBank/DDBJ databases">
        <authorList>
            <person name="Varghese N."/>
            <person name="Submissions S."/>
        </authorList>
    </citation>
    <scope>NUCLEOTIDE SEQUENCE [LARGE SCALE GENOMIC DNA]</scope>
    <source>
        <strain evidence="3">DSM 23256</strain>
    </source>
</reference>
<dbReference type="PROSITE" id="PS50943">
    <property type="entry name" value="HTH_CROC1"/>
    <property type="match status" value="1"/>
</dbReference>
<dbReference type="Pfam" id="PF01381">
    <property type="entry name" value="HTH_3"/>
    <property type="match status" value="1"/>
</dbReference>
<sequence length="137" mass="15801">MQSICPVCGHEHNDPKQCPICGYWYQVVRYKEHGQWVNYEEYEKVLQNVKDNKRYNLTCPECFKQAKMYYDGYGLTCSCGGLFSLRGIDNPVKFFREKNNLTQEEAAKMLGISRSLLAMIEAGQRKIPDNILGFVTG</sequence>
<evidence type="ECO:0000259" key="1">
    <source>
        <dbReference type="PROSITE" id="PS50943"/>
    </source>
</evidence>
<protein>
    <submittedName>
        <fullName evidence="2">Helix-turn-helix domain-containing protein</fullName>
    </submittedName>
</protein>
<dbReference type="InterPro" id="IPR001387">
    <property type="entry name" value="Cro/C1-type_HTH"/>
</dbReference>
<dbReference type="Proteomes" id="UP000243333">
    <property type="component" value="Unassembled WGS sequence"/>
</dbReference>
<dbReference type="SUPFAM" id="SSF47413">
    <property type="entry name" value="lambda repressor-like DNA-binding domains"/>
    <property type="match status" value="1"/>
</dbReference>
<accession>A0A1G7KXL4</accession>
<evidence type="ECO:0000313" key="2">
    <source>
        <dbReference type="EMBL" id="SDF42002.1"/>
    </source>
</evidence>
<dbReference type="STRING" id="1123285.SAMN05660235_01511"/>
<dbReference type="InterPro" id="IPR010982">
    <property type="entry name" value="Lambda_DNA-bd_dom_sf"/>
</dbReference>
<dbReference type="OrthoDB" id="48775at2"/>
<name>A0A1G7KXL4_9FIRM</name>
<dbReference type="CDD" id="cd00093">
    <property type="entry name" value="HTH_XRE"/>
    <property type="match status" value="1"/>
</dbReference>
<dbReference type="CDD" id="cd00350">
    <property type="entry name" value="rubredoxin_like"/>
    <property type="match status" value="1"/>
</dbReference>